<dbReference type="GO" id="GO:0007129">
    <property type="term" value="P:homologous chromosome pairing at meiosis"/>
    <property type="evidence" value="ECO:0007669"/>
    <property type="project" value="TreeGrafter"/>
</dbReference>
<reference evidence="5 6" key="1">
    <citation type="submission" date="2019-03" db="EMBL/GenBank/DDBJ databases">
        <title>First draft genome of Liparis tanakae, snailfish: a comprehensive survey of snailfish specific genes.</title>
        <authorList>
            <person name="Kim W."/>
            <person name="Song I."/>
            <person name="Jeong J.-H."/>
            <person name="Kim D."/>
            <person name="Kim S."/>
            <person name="Ryu S."/>
            <person name="Song J.Y."/>
            <person name="Lee S.K."/>
        </authorList>
    </citation>
    <scope>NUCLEOTIDE SEQUENCE [LARGE SCALE GENOMIC DNA]</scope>
    <source>
        <tissue evidence="5">Muscle</tissue>
    </source>
</reference>
<evidence type="ECO:0000256" key="1">
    <source>
        <dbReference type="ARBA" id="ARBA00023254"/>
    </source>
</evidence>
<feature type="compositionally biased region" description="Basic and acidic residues" evidence="4">
    <location>
        <begin position="145"/>
        <end position="156"/>
    </location>
</feature>
<proteinExistence type="inferred from homology"/>
<protein>
    <submittedName>
        <fullName evidence="5">Uncharacterized protein</fullName>
    </submittedName>
</protein>
<dbReference type="Proteomes" id="UP000314294">
    <property type="component" value="Unassembled WGS sequence"/>
</dbReference>
<dbReference type="InterPro" id="IPR025888">
    <property type="entry name" value="MEI4"/>
</dbReference>
<sequence>MKSLLQVNPPPITETWWAEGSRTLDSGGSRGAGLWWAERSRTLVGLVVREEQDSGGSRGAGLWWVERSRTLVGREEQDSGGSRGTGLWWVKRNRTLVGQEEQDSGGSGGPRGAGLWWVWWSERSRTLVGLVVREEQDSEEEEAPADLHLHEEEERKPSLQAVRIRHGRFYRRGFGCDTCASVELSGTTDTGPTEHLQRDVENTQSLAMERLGSLLKGASPADWIFTKVKVAAAVIKSAPPGMEGRRHAEQLARRLRGREERWEEQARRLQQEVLRLRQELLILRVTSNQRTSAQAAGMPSAVEDVLRAGRPLTSDLF</sequence>
<dbReference type="GO" id="GO:0007283">
    <property type="term" value="P:spermatogenesis"/>
    <property type="evidence" value="ECO:0007669"/>
    <property type="project" value="TreeGrafter"/>
</dbReference>
<dbReference type="EMBL" id="SRLO01000885">
    <property type="protein sequence ID" value="TNN44765.1"/>
    <property type="molecule type" value="Genomic_DNA"/>
</dbReference>
<comment type="caution">
    <text evidence="5">The sequence shown here is derived from an EMBL/GenBank/DDBJ whole genome shotgun (WGS) entry which is preliminary data.</text>
</comment>
<dbReference type="GO" id="GO:0000800">
    <property type="term" value="C:lateral element"/>
    <property type="evidence" value="ECO:0007669"/>
    <property type="project" value="TreeGrafter"/>
</dbReference>
<accession>A0A4Z2FV80</accession>
<evidence type="ECO:0000256" key="3">
    <source>
        <dbReference type="SAM" id="Coils"/>
    </source>
</evidence>
<dbReference type="AlphaFoldDB" id="A0A4Z2FV80"/>
<feature type="region of interest" description="Disordered" evidence="4">
    <location>
        <begin position="134"/>
        <end position="156"/>
    </location>
</feature>
<evidence type="ECO:0000313" key="5">
    <source>
        <dbReference type="EMBL" id="TNN44765.1"/>
    </source>
</evidence>
<dbReference type="PANTHER" id="PTHR28575:SF1">
    <property type="entry name" value="MEIOSIS-SPECIFIC PROTEIN MEI4"/>
    <property type="match status" value="1"/>
</dbReference>
<dbReference type="GO" id="GO:0042138">
    <property type="term" value="P:meiotic DNA double-strand break formation"/>
    <property type="evidence" value="ECO:0007669"/>
    <property type="project" value="InterPro"/>
</dbReference>
<keyword evidence="1" id="KW-0469">Meiosis</keyword>
<dbReference type="PANTHER" id="PTHR28575">
    <property type="entry name" value="MEIOSIS-SPECIFIC PROTEIN MEI4"/>
    <property type="match status" value="1"/>
</dbReference>
<name>A0A4Z2FV80_9TELE</name>
<evidence type="ECO:0000256" key="4">
    <source>
        <dbReference type="SAM" id="MobiDB-lite"/>
    </source>
</evidence>
<dbReference type="GO" id="GO:0048477">
    <property type="term" value="P:oogenesis"/>
    <property type="evidence" value="ECO:0007669"/>
    <property type="project" value="TreeGrafter"/>
</dbReference>
<organism evidence="5 6">
    <name type="scientific">Liparis tanakae</name>
    <name type="common">Tanaka's snailfish</name>
    <dbReference type="NCBI Taxonomy" id="230148"/>
    <lineage>
        <taxon>Eukaryota</taxon>
        <taxon>Metazoa</taxon>
        <taxon>Chordata</taxon>
        <taxon>Craniata</taxon>
        <taxon>Vertebrata</taxon>
        <taxon>Euteleostomi</taxon>
        <taxon>Actinopterygii</taxon>
        <taxon>Neopterygii</taxon>
        <taxon>Teleostei</taxon>
        <taxon>Neoteleostei</taxon>
        <taxon>Acanthomorphata</taxon>
        <taxon>Eupercaria</taxon>
        <taxon>Perciformes</taxon>
        <taxon>Cottioidei</taxon>
        <taxon>Cottales</taxon>
        <taxon>Liparidae</taxon>
        <taxon>Liparis</taxon>
    </lineage>
</organism>
<dbReference type="GO" id="GO:0006310">
    <property type="term" value="P:DNA recombination"/>
    <property type="evidence" value="ECO:0007669"/>
    <property type="project" value="InterPro"/>
</dbReference>
<keyword evidence="3" id="KW-0175">Coiled coil</keyword>
<evidence type="ECO:0000256" key="2">
    <source>
        <dbReference type="ARBA" id="ARBA00093453"/>
    </source>
</evidence>
<keyword evidence="6" id="KW-1185">Reference proteome</keyword>
<feature type="coiled-coil region" evidence="3">
    <location>
        <begin position="245"/>
        <end position="286"/>
    </location>
</feature>
<evidence type="ECO:0000313" key="6">
    <source>
        <dbReference type="Proteomes" id="UP000314294"/>
    </source>
</evidence>
<dbReference type="Pfam" id="PF13971">
    <property type="entry name" value="Mei4"/>
    <property type="match status" value="1"/>
</dbReference>
<gene>
    <name evidence="5" type="ORF">EYF80_045014</name>
</gene>
<comment type="similarity">
    <text evidence="2">Belongs to the MEI4L family.</text>
</comment>